<evidence type="ECO:0000256" key="12">
    <source>
        <dbReference type="ARBA" id="ARBA00023140"/>
    </source>
</evidence>
<feature type="binding site" evidence="15">
    <location>
        <position position="184"/>
    </location>
    <ligand>
        <name>FAD</name>
        <dbReference type="ChEBI" id="CHEBI:57692"/>
    </ligand>
</feature>
<feature type="domain" description="Acyl-coenzyme A oxidase N-terminal" evidence="17">
    <location>
        <begin position="62"/>
        <end position="177"/>
    </location>
</feature>
<evidence type="ECO:0000256" key="8">
    <source>
        <dbReference type="ARBA" id="ARBA00022832"/>
    </source>
</evidence>
<dbReference type="Proteomes" id="UP000515163">
    <property type="component" value="Unplaced"/>
</dbReference>
<dbReference type="InterPro" id="IPR012258">
    <property type="entry name" value="Acyl-CoA_oxidase"/>
</dbReference>
<dbReference type="InterPro" id="IPR055060">
    <property type="entry name" value="ACOX_C_alpha1"/>
</dbReference>
<evidence type="ECO:0000256" key="15">
    <source>
        <dbReference type="PIRSR" id="PIRSR000168-2"/>
    </source>
</evidence>
<evidence type="ECO:0000256" key="3">
    <source>
        <dbReference type="ARBA" id="ARBA00004846"/>
    </source>
</evidence>
<dbReference type="PANTHER" id="PTHR10909:SF250">
    <property type="entry name" value="PEROXISOMAL ACYL-COENZYME A OXIDASE 1"/>
    <property type="match status" value="1"/>
</dbReference>
<dbReference type="InterPro" id="IPR046373">
    <property type="entry name" value="Acyl-CoA_Oxase/DH_mid-dom_sf"/>
</dbReference>
<evidence type="ECO:0000313" key="19">
    <source>
        <dbReference type="Proteomes" id="UP000515163"/>
    </source>
</evidence>
<keyword evidence="6" id="KW-0547">Nucleotide-binding</keyword>
<evidence type="ECO:0000256" key="5">
    <source>
        <dbReference type="ARBA" id="ARBA00022630"/>
    </source>
</evidence>
<evidence type="ECO:0000256" key="11">
    <source>
        <dbReference type="ARBA" id="ARBA00023098"/>
    </source>
</evidence>
<evidence type="ECO:0000256" key="1">
    <source>
        <dbReference type="ARBA" id="ARBA00001974"/>
    </source>
</evidence>
<dbReference type="GO" id="GO:0071949">
    <property type="term" value="F:FAD binding"/>
    <property type="evidence" value="ECO:0007669"/>
    <property type="project" value="InterPro"/>
</dbReference>
<dbReference type="GO" id="GO:0005524">
    <property type="term" value="F:ATP binding"/>
    <property type="evidence" value="ECO:0007669"/>
    <property type="project" value="UniProtKB-KW"/>
</dbReference>
<dbReference type="FunCoup" id="A0A6P8HK10">
    <property type="interactions" value="1427"/>
</dbReference>
<evidence type="ECO:0000256" key="14">
    <source>
        <dbReference type="PIRSR" id="PIRSR000168-1"/>
    </source>
</evidence>
<dbReference type="SUPFAM" id="SSF56645">
    <property type="entry name" value="Acyl-CoA dehydrogenase NM domain-like"/>
    <property type="match status" value="1"/>
</dbReference>
<dbReference type="FunFam" id="1.20.140.10:FF:000005">
    <property type="entry name" value="Acyl-coenzyme A oxidase"/>
    <property type="match status" value="1"/>
</dbReference>
<comment type="pathway">
    <text evidence="3">Lipid metabolism; peroxisomal fatty acid beta-oxidation.</text>
</comment>
<keyword evidence="10" id="KW-0560">Oxidoreductase</keyword>
<dbReference type="PANTHER" id="PTHR10909">
    <property type="entry name" value="ELECTRON TRANSPORT OXIDOREDUCTASE"/>
    <property type="match status" value="1"/>
</dbReference>
<dbReference type="InterPro" id="IPR036250">
    <property type="entry name" value="AcylCo_DH-like_C"/>
</dbReference>
<keyword evidence="11" id="KW-0443">Lipid metabolism</keyword>
<dbReference type="FunFam" id="1.10.540.10:FF:000006">
    <property type="entry name" value="Acyl-coenzyme A oxidase"/>
    <property type="match status" value="1"/>
</dbReference>
<dbReference type="AlphaFoldDB" id="A0A6P8HK10"/>
<gene>
    <name evidence="20" type="primary">LOC116290088</name>
</gene>
<reference evidence="20" key="1">
    <citation type="submission" date="2025-08" db="UniProtKB">
        <authorList>
            <consortium name="RefSeq"/>
        </authorList>
    </citation>
    <scope>IDENTIFICATION</scope>
    <source>
        <tissue evidence="20">Tentacle</tissue>
    </source>
</reference>
<keyword evidence="9" id="KW-0067">ATP-binding</keyword>
<dbReference type="GO" id="GO:0005504">
    <property type="term" value="F:fatty acid binding"/>
    <property type="evidence" value="ECO:0007669"/>
    <property type="project" value="TreeGrafter"/>
</dbReference>
<comment type="cofactor">
    <cofactor evidence="1">
        <name>FAD</name>
        <dbReference type="ChEBI" id="CHEBI:57692"/>
    </cofactor>
</comment>
<feature type="domain" description="Acyl-CoA oxidase C-terminal" evidence="16">
    <location>
        <begin position="521"/>
        <end position="704"/>
    </location>
</feature>
<evidence type="ECO:0000259" key="17">
    <source>
        <dbReference type="Pfam" id="PF14749"/>
    </source>
</evidence>
<evidence type="ECO:0000256" key="4">
    <source>
        <dbReference type="ARBA" id="ARBA00006288"/>
    </source>
</evidence>
<organism evidence="19 20">
    <name type="scientific">Actinia tenebrosa</name>
    <name type="common">Australian red waratah sea anemone</name>
    <dbReference type="NCBI Taxonomy" id="6105"/>
    <lineage>
        <taxon>Eukaryota</taxon>
        <taxon>Metazoa</taxon>
        <taxon>Cnidaria</taxon>
        <taxon>Anthozoa</taxon>
        <taxon>Hexacorallia</taxon>
        <taxon>Actiniaria</taxon>
        <taxon>Actiniidae</taxon>
        <taxon>Actinia</taxon>
    </lineage>
</organism>
<dbReference type="KEGG" id="aten:116290088"/>
<feature type="binding site" evidence="15">
    <location>
        <position position="223"/>
    </location>
    <ligand>
        <name>FAD</name>
        <dbReference type="ChEBI" id="CHEBI:57692"/>
    </ligand>
</feature>
<keyword evidence="7 13" id="KW-0274">FAD</keyword>
<dbReference type="Pfam" id="PF22924">
    <property type="entry name" value="ACOX_C_alpha1"/>
    <property type="match status" value="1"/>
</dbReference>
<keyword evidence="12" id="KW-0576">Peroxisome</keyword>
<dbReference type="InterPro" id="IPR029320">
    <property type="entry name" value="Acyl-CoA_ox_N"/>
</dbReference>
<keyword evidence="8" id="KW-0276">Fatty acid metabolism</keyword>
<evidence type="ECO:0000313" key="20">
    <source>
        <dbReference type="RefSeq" id="XP_031552930.1"/>
    </source>
</evidence>
<dbReference type="RefSeq" id="XP_031552930.1">
    <property type="nucleotide sequence ID" value="XM_031697070.1"/>
</dbReference>
<dbReference type="GO" id="GO:0005777">
    <property type="term" value="C:peroxisome"/>
    <property type="evidence" value="ECO:0007669"/>
    <property type="project" value="UniProtKB-SubCell"/>
</dbReference>
<dbReference type="GeneID" id="116290088"/>
<dbReference type="InterPro" id="IPR002655">
    <property type="entry name" value="Acyl-CoA_oxidase_C"/>
</dbReference>
<accession>A0A6P8HK10</accession>
<comment type="similarity">
    <text evidence="4 13">Belongs to the acyl-CoA oxidase family.</text>
</comment>
<keyword evidence="19" id="KW-1185">Reference proteome</keyword>
<evidence type="ECO:0000256" key="6">
    <source>
        <dbReference type="ARBA" id="ARBA00022741"/>
    </source>
</evidence>
<dbReference type="PIRSF" id="PIRSF000168">
    <property type="entry name" value="Acyl-CoA_oxidase"/>
    <property type="match status" value="1"/>
</dbReference>
<dbReference type="SUPFAM" id="SSF47203">
    <property type="entry name" value="Acyl-CoA dehydrogenase C-terminal domain-like"/>
    <property type="match status" value="2"/>
</dbReference>
<dbReference type="FunFam" id="1.20.140.10:FF:000013">
    <property type="entry name" value="Acyl-coenzyme A oxidase"/>
    <property type="match status" value="1"/>
</dbReference>
<evidence type="ECO:0000256" key="7">
    <source>
        <dbReference type="ARBA" id="ARBA00022827"/>
    </source>
</evidence>
<evidence type="ECO:0000256" key="13">
    <source>
        <dbReference type="PIRNR" id="PIRNR000168"/>
    </source>
</evidence>
<dbReference type="GO" id="GO:0033540">
    <property type="term" value="P:fatty acid beta-oxidation using acyl-CoA oxidase"/>
    <property type="evidence" value="ECO:0007669"/>
    <property type="project" value="TreeGrafter"/>
</dbReference>
<protein>
    <recommendedName>
        <fullName evidence="13">Acyl-coenzyme A oxidase</fullName>
    </recommendedName>
</protein>
<keyword evidence="5 13" id="KW-0285">Flavoprotein</keyword>
<comment type="subcellular location">
    <subcellularLocation>
        <location evidence="2">Peroxisome</location>
    </subcellularLocation>
</comment>
<proteinExistence type="inferred from homology"/>
<dbReference type="Pfam" id="PF14749">
    <property type="entry name" value="Acyl-CoA_ox_N"/>
    <property type="match status" value="1"/>
</dbReference>
<sequence length="710" mass="80268">MYRKYTEGDRKGFATFTTISENQICRGFVRKYLLSLISPLTFFKGVKMNQDLARERSKASFNVEELTNLLDEGPARTARRRYLESIIINDPEFDNADNFFDSREESYERSLKRGLQFLDVQRKHNIVDPEEIEILKRSIGSALPSSLNDTMFIPAIKNIGTKEQIDKWLPLAEHNSIVGTYAQTELGHGTNVRGLETTATYDKRTQEFVMHSPSLTACKWWPGCLGHSSTHAITVARLIIDSQDHGIHFFIVPLRDMKTHKPLPGIKIGDIGPKLSLFFNGTDNGYLLLDHVRIPRENMLMGAAKVSLDGKFTEPKNSKILYGTMMYVRAAIPSDTFNLLSRAVTIAIRYSAVRRQSELKEGEGELQVIDFKTQQYRLLPALATSYAFKFAAVRVLREYYTLKNKMSVGDFSSLPEMHSITSSLKAFITGQGLKYSENCRLCCGGHGYSVFSMLPDIYMLINASCTYEGDNVVLFLQVARYLLKCVNSARSGKDLPSTVSYLNDHDNGMASNATTTEQFLDPSVQLKLYSNRSKRMITTVAEKMHAKVMNGMDPMDAWNAFSADLLQCAIAHSHYLTVLYYTDFLRTGLANVSRPIARVLKLMSDIYALHGIVENSGSFLENGVLNVKQVALIREQLNLLLEQLRPDAVPLVDAFDYSDRHLNSALGRYDGNVYQQLFDWAQRSQLNRQPVLPAYDKYLKPLLQKGKAKL</sequence>
<dbReference type="InParanoid" id="A0A6P8HK10"/>
<evidence type="ECO:0000256" key="10">
    <source>
        <dbReference type="ARBA" id="ARBA00023002"/>
    </source>
</evidence>
<evidence type="ECO:0000259" key="16">
    <source>
        <dbReference type="Pfam" id="PF01756"/>
    </source>
</evidence>
<dbReference type="FunFam" id="2.40.110.10:FF:000003">
    <property type="entry name" value="Acyl-coenzyme A oxidase"/>
    <property type="match status" value="1"/>
</dbReference>
<dbReference type="Gene3D" id="1.20.140.10">
    <property type="entry name" value="Butyryl-CoA Dehydrogenase, subunit A, domain 3"/>
    <property type="match status" value="2"/>
</dbReference>
<feature type="domain" description="Acyl-CoA oxidase C-alpha1" evidence="18">
    <location>
        <begin position="322"/>
        <end position="483"/>
    </location>
</feature>
<evidence type="ECO:0000256" key="2">
    <source>
        <dbReference type="ARBA" id="ARBA00004275"/>
    </source>
</evidence>
<dbReference type="InterPro" id="IPR009100">
    <property type="entry name" value="AcylCoA_DH/oxidase_NM_dom_sf"/>
</dbReference>
<dbReference type="Gene3D" id="1.10.540.10">
    <property type="entry name" value="Acyl-CoA dehydrogenase/oxidase, N-terminal domain"/>
    <property type="match status" value="1"/>
</dbReference>
<dbReference type="GO" id="GO:0055088">
    <property type="term" value="P:lipid homeostasis"/>
    <property type="evidence" value="ECO:0007669"/>
    <property type="project" value="TreeGrafter"/>
</dbReference>
<evidence type="ECO:0000259" key="18">
    <source>
        <dbReference type="Pfam" id="PF22924"/>
    </source>
</evidence>
<evidence type="ECO:0000256" key="9">
    <source>
        <dbReference type="ARBA" id="ARBA00022840"/>
    </source>
</evidence>
<dbReference type="OrthoDB" id="538336at2759"/>
<dbReference type="InterPro" id="IPR037069">
    <property type="entry name" value="AcylCoA_DH/ox_N_sf"/>
</dbReference>
<feature type="active site" description="Proton acceptor" evidence="14">
    <location>
        <position position="468"/>
    </location>
</feature>
<dbReference type="Gene3D" id="2.40.110.10">
    <property type="entry name" value="Butyryl-CoA Dehydrogenase, subunit A, domain 2"/>
    <property type="match status" value="1"/>
</dbReference>
<dbReference type="GO" id="GO:0003997">
    <property type="term" value="F:acyl-CoA oxidase activity"/>
    <property type="evidence" value="ECO:0007669"/>
    <property type="project" value="InterPro"/>
</dbReference>
<name>A0A6P8HK10_ACTTE</name>
<dbReference type="Pfam" id="PF01756">
    <property type="entry name" value="ACOX"/>
    <property type="match status" value="1"/>
</dbReference>